<reference evidence="1" key="1">
    <citation type="submission" date="2021-03" db="EMBL/GenBank/DDBJ databases">
        <title>Genomic Encyclopedia of Type Strains, Phase IV (KMG-V): Genome sequencing to study the core and pangenomes of soil and plant-associated prokaryotes.</title>
        <authorList>
            <person name="Whitman W."/>
        </authorList>
    </citation>
    <scope>NUCLEOTIDE SEQUENCE</scope>
    <source>
        <strain evidence="1">C4</strain>
    </source>
</reference>
<proteinExistence type="predicted"/>
<protein>
    <submittedName>
        <fullName evidence="1">Uncharacterized protein</fullName>
    </submittedName>
</protein>
<dbReference type="AlphaFoldDB" id="A0A8J7S4G4"/>
<sequence length="384" mass="45000">MYFTRKMDNFIDFKTSFDKPILSTRTNQIIEEFGIKPEEIAIGEFAGRDSSAAIIKAFEDNDDINVILPICAFTGLEYDNSNGSDIHGRLGYENQQVDEFYANMVDVLSLKEYAHYEKFEVYYRNWERIYNRFSEHNDTFSLTEMVKMFVGKYAKDKDVKNTKDDVDTSFVSSRFYIPKQEEDNLKNGAISKDKIFLPLHFMYEPSLWHAINGRFSSLIGDKFYYYSPCMGCHAYLRALRIPLANRLGKKIISGDRVKHDSNYKIDQIEVAFQVYSNIANEFDVEMLYPIKDIENGSKIKDIINEDWEQDASQLTCMFSKNYRNIDGTVNERKCHLEDIENIYKEYVEIVCKDLLHNGYRGNFDYTGIVANYFEKACKKNYPNY</sequence>
<dbReference type="EMBL" id="JAGGMV010000001">
    <property type="protein sequence ID" value="MBP2201213.1"/>
    <property type="molecule type" value="Genomic_DNA"/>
</dbReference>
<dbReference type="Proteomes" id="UP000740329">
    <property type="component" value="Unassembled WGS sequence"/>
</dbReference>
<organism evidence="1 2">
    <name type="scientific">Methanococcus voltae</name>
    <dbReference type="NCBI Taxonomy" id="2188"/>
    <lineage>
        <taxon>Archaea</taxon>
        <taxon>Methanobacteriati</taxon>
        <taxon>Methanobacteriota</taxon>
        <taxon>Methanomada group</taxon>
        <taxon>Methanococci</taxon>
        <taxon>Methanococcales</taxon>
        <taxon>Methanococcaceae</taxon>
        <taxon>Methanococcus</taxon>
    </lineage>
</organism>
<evidence type="ECO:0000313" key="2">
    <source>
        <dbReference type="Proteomes" id="UP000740329"/>
    </source>
</evidence>
<evidence type="ECO:0000313" key="1">
    <source>
        <dbReference type="EMBL" id="MBP2201213.1"/>
    </source>
</evidence>
<name>A0A8J7S4G4_METVO</name>
<gene>
    <name evidence="1" type="ORF">J3E07_000611</name>
</gene>
<accession>A0A8J7S4G4</accession>
<comment type="caution">
    <text evidence="1">The sequence shown here is derived from an EMBL/GenBank/DDBJ whole genome shotgun (WGS) entry which is preliminary data.</text>
</comment>